<proteinExistence type="predicted"/>
<reference evidence="3" key="1">
    <citation type="submission" date="2016-09" db="EMBL/GenBank/DDBJ databases">
        <title>Streptomyces puniciscabiei strain:TW1S1 Genome sequencing and assembly.</title>
        <authorList>
            <person name="Kim M.-K."/>
            <person name="Kim S.B."/>
        </authorList>
    </citation>
    <scope>NUCLEOTIDE SEQUENCE [LARGE SCALE GENOMIC DNA]</scope>
    <source>
        <strain evidence="3">TW1S1</strain>
    </source>
</reference>
<accession>A0A1D7YAH4</accession>
<dbReference type="EMBL" id="CP017248">
    <property type="protein sequence ID" value="AOR32581.1"/>
    <property type="molecule type" value="Genomic_DNA"/>
</dbReference>
<name>A0A1D7YAH4_9ACTN</name>
<organism evidence="2 3">
    <name type="scientific">Streptomyces fodineus</name>
    <dbReference type="NCBI Taxonomy" id="1904616"/>
    <lineage>
        <taxon>Bacteria</taxon>
        <taxon>Bacillati</taxon>
        <taxon>Actinomycetota</taxon>
        <taxon>Actinomycetes</taxon>
        <taxon>Kitasatosporales</taxon>
        <taxon>Streptomycetaceae</taxon>
        <taxon>Streptomyces</taxon>
    </lineage>
</organism>
<evidence type="ECO:0000313" key="2">
    <source>
        <dbReference type="EMBL" id="AOR32581.1"/>
    </source>
</evidence>
<dbReference type="KEGG" id="spun:BFF78_17280"/>
<dbReference type="AlphaFoldDB" id="A0A1D7YAH4"/>
<feature type="compositionally biased region" description="Low complexity" evidence="1">
    <location>
        <begin position="44"/>
        <end position="56"/>
    </location>
</feature>
<protein>
    <submittedName>
        <fullName evidence="2">Uncharacterized protein</fullName>
    </submittedName>
</protein>
<gene>
    <name evidence="2" type="ORF">BFF78_17280</name>
</gene>
<dbReference type="RefSeq" id="WP_069779192.1">
    <property type="nucleotide sequence ID" value="NZ_CP017248.1"/>
</dbReference>
<keyword evidence="3" id="KW-1185">Reference proteome</keyword>
<sequence>MPESRPAGVSMRDLLAACAAAQAVSSPPGDPEERPDGAQGRVEPAATAARARPATTHPQPDDGPSQHPHAA</sequence>
<evidence type="ECO:0000313" key="3">
    <source>
        <dbReference type="Proteomes" id="UP000094960"/>
    </source>
</evidence>
<feature type="region of interest" description="Disordered" evidence="1">
    <location>
        <begin position="20"/>
        <end position="71"/>
    </location>
</feature>
<dbReference type="Proteomes" id="UP000094960">
    <property type="component" value="Chromosome"/>
</dbReference>
<evidence type="ECO:0000256" key="1">
    <source>
        <dbReference type="SAM" id="MobiDB-lite"/>
    </source>
</evidence>